<protein>
    <recommendedName>
        <fullName evidence="3">Helix-turn-helix domain-containing protein</fullName>
    </recommendedName>
</protein>
<name>A0AB36CL23_9CORY</name>
<proteinExistence type="predicted"/>
<sequence length="54" mass="6141">MSLYQFNPEKLRYVMSVDEASNLVGMSADTIRKAGRRYVVPKKPLHDMLGIKEG</sequence>
<dbReference type="EMBL" id="JABAFZ010000006">
    <property type="protein sequence ID" value="NME89580.1"/>
    <property type="molecule type" value="Genomic_DNA"/>
</dbReference>
<dbReference type="AlphaFoldDB" id="A0AB36CL23"/>
<reference evidence="1 2" key="1">
    <citation type="submission" date="2020-04" db="EMBL/GenBank/DDBJ databases">
        <authorList>
            <person name="Hitch T.C.A."/>
            <person name="Wylensek D."/>
            <person name="Clavel T."/>
        </authorList>
    </citation>
    <scope>NUCLEOTIDE SEQUENCE [LARGE SCALE GENOMIC DNA]</scope>
    <source>
        <strain evidence="1 2">BL-383-APC-3D</strain>
    </source>
</reference>
<comment type="caution">
    <text evidence="1">The sequence shown here is derived from an EMBL/GenBank/DDBJ whole genome shotgun (WGS) entry which is preliminary data.</text>
</comment>
<evidence type="ECO:0008006" key="3">
    <source>
        <dbReference type="Google" id="ProtNLM"/>
    </source>
</evidence>
<organism evidence="1 2">
    <name type="scientific">Corynebacterium stationis</name>
    <dbReference type="NCBI Taxonomy" id="1705"/>
    <lineage>
        <taxon>Bacteria</taxon>
        <taxon>Bacillati</taxon>
        <taxon>Actinomycetota</taxon>
        <taxon>Actinomycetes</taxon>
        <taxon>Mycobacteriales</taxon>
        <taxon>Corynebacteriaceae</taxon>
        <taxon>Corynebacterium</taxon>
    </lineage>
</organism>
<evidence type="ECO:0000313" key="2">
    <source>
        <dbReference type="Proteomes" id="UP000544551"/>
    </source>
</evidence>
<dbReference type="RefSeq" id="WP_168969858.1">
    <property type="nucleotide sequence ID" value="NZ_JABAFZ010000006.1"/>
</dbReference>
<evidence type="ECO:0000313" key="1">
    <source>
        <dbReference type="EMBL" id="NME89580.1"/>
    </source>
</evidence>
<gene>
    <name evidence="1" type="ORF">HF853_07855</name>
</gene>
<dbReference type="Proteomes" id="UP000544551">
    <property type="component" value="Unassembled WGS sequence"/>
</dbReference>
<accession>A0AB36CL23</accession>